<evidence type="ECO:0000313" key="1">
    <source>
        <dbReference type="EMBL" id="QDP19469.1"/>
    </source>
</evidence>
<dbReference type="SUPFAM" id="SSF52540">
    <property type="entry name" value="P-loop containing nucleoside triphosphate hydrolases"/>
    <property type="match status" value="1"/>
</dbReference>
<dbReference type="InterPro" id="IPR050625">
    <property type="entry name" value="ParA/MinD_ATPase"/>
</dbReference>
<dbReference type="RefSeq" id="WP_147493922.1">
    <property type="nucleotide sequence ID" value="NZ_CP041659.1"/>
</dbReference>
<dbReference type="GO" id="GO:0009898">
    <property type="term" value="C:cytoplasmic side of plasma membrane"/>
    <property type="evidence" value="ECO:0007669"/>
    <property type="project" value="TreeGrafter"/>
</dbReference>
<dbReference type="Proteomes" id="UP000321857">
    <property type="component" value="Chromosome"/>
</dbReference>
<keyword evidence="2" id="KW-1185">Reference proteome</keyword>
<dbReference type="PANTHER" id="PTHR43384">
    <property type="entry name" value="SEPTUM SITE-DETERMINING PROTEIN MIND HOMOLOG, CHLOROPLASTIC-RELATED"/>
    <property type="match status" value="1"/>
</dbReference>
<organism evidence="1 2">
    <name type="scientific">Sphingomonas xanthus</name>
    <dbReference type="NCBI Taxonomy" id="2594473"/>
    <lineage>
        <taxon>Bacteria</taxon>
        <taxon>Pseudomonadati</taxon>
        <taxon>Pseudomonadota</taxon>
        <taxon>Alphaproteobacteria</taxon>
        <taxon>Sphingomonadales</taxon>
        <taxon>Sphingomonadaceae</taxon>
        <taxon>Sphingomonas</taxon>
    </lineage>
</organism>
<dbReference type="GO" id="GO:0051782">
    <property type="term" value="P:negative regulation of cell division"/>
    <property type="evidence" value="ECO:0007669"/>
    <property type="project" value="TreeGrafter"/>
</dbReference>
<dbReference type="Gene3D" id="3.40.50.300">
    <property type="entry name" value="P-loop containing nucleotide triphosphate hydrolases"/>
    <property type="match status" value="1"/>
</dbReference>
<accession>A0A516IRI7</accession>
<gene>
    <name evidence="1" type="ORF">FMM02_05525</name>
</gene>
<dbReference type="PANTHER" id="PTHR43384:SF13">
    <property type="entry name" value="SLR0110 PROTEIN"/>
    <property type="match status" value="1"/>
</dbReference>
<reference evidence="1 2" key="1">
    <citation type="submission" date="2019-07" db="EMBL/GenBank/DDBJ databases">
        <title>Sphingomonas AE3 Genome sequencing and assembly.</title>
        <authorList>
            <person name="Kim H."/>
        </authorList>
    </citation>
    <scope>NUCLEOTIDE SEQUENCE [LARGE SCALE GENOMIC DNA]</scope>
    <source>
        <strain evidence="1 2">AE3</strain>
    </source>
</reference>
<evidence type="ECO:0000313" key="2">
    <source>
        <dbReference type="Proteomes" id="UP000321857"/>
    </source>
</evidence>
<dbReference type="EMBL" id="CP041659">
    <property type="protein sequence ID" value="QDP19469.1"/>
    <property type="molecule type" value="Genomic_DNA"/>
</dbReference>
<dbReference type="GO" id="GO:0005524">
    <property type="term" value="F:ATP binding"/>
    <property type="evidence" value="ECO:0007669"/>
    <property type="project" value="TreeGrafter"/>
</dbReference>
<dbReference type="GO" id="GO:0016887">
    <property type="term" value="F:ATP hydrolysis activity"/>
    <property type="evidence" value="ECO:0007669"/>
    <property type="project" value="TreeGrafter"/>
</dbReference>
<dbReference type="InterPro" id="IPR027417">
    <property type="entry name" value="P-loop_NTPase"/>
</dbReference>
<protein>
    <submittedName>
        <fullName evidence="1">Pilus assembly protein CpaE</fullName>
    </submittedName>
</protein>
<dbReference type="GO" id="GO:0005829">
    <property type="term" value="C:cytosol"/>
    <property type="evidence" value="ECO:0007669"/>
    <property type="project" value="TreeGrafter"/>
</dbReference>
<sequence length="399" mass="42365">MTMYSPDRGTLQWRADTGPAPVRLLLSGVEGEANALVGASAAGFPLELVLADPAQQVDPSVLTGAAAAVVQVSDGDKQSIARFEQLAQGPVPLIGAAFNPSIALVRALVRAGAHDVVPLPLDIAELETALDPIRKMVAQQASSPRSGHQKLVAVIKGEGGVGATALLAQMASRFAESETEVGRECCLIDLDIQFGDAALQLGLQPSLTFADLIAAGKRLDADMLRSVSVRHDSGLRVISAPREIMPLESLASDQLLTILDLATAEFGTVFVDLPANWTNWSLSLLARADLVLLVTELRVPSLHRARRQLDLLASQDLGNLELRVILNRVEKGLFKTLGPADAERVLKRPVAYSIANDHATMSQALDRGVPIAEIKRKCALGRDLDQLQLGVAAALGLEH</sequence>
<dbReference type="OrthoDB" id="9783172at2"/>
<dbReference type="AlphaFoldDB" id="A0A516IRI7"/>
<proteinExistence type="predicted"/>
<name>A0A516IRI7_9SPHN</name>
<dbReference type="KEGG" id="sxa:FMM02_05525"/>